<dbReference type="Pfam" id="PF13843">
    <property type="entry name" value="DDE_Tnp_1_7"/>
    <property type="match status" value="1"/>
</dbReference>
<name>A0A8K0D562_IGNLU</name>
<protein>
    <recommendedName>
        <fullName evidence="1">PiggyBac transposable element-derived protein domain-containing protein</fullName>
    </recommendedName>
</protein>
<organism evidence="2 3">
    <name type="scientific">Ignelater luminosus</name>
    <name type="common">Cucubano</name>
    <name type="synonym">Pyrophorus luminosus</name>
    <dbReference type="NCBI Taxonomy" id="2038154"/>
    <lineage>
        <taxon>Eukaryota</taxon>
        <taxon>Metazoa</taxon>
        <taxon>Ecdysozoa</taxon>
        <taxon>Arthropoda</taxon>
        <taxon>Hexapoda</taxon>
        <taxon>Insecta</taxon>
        <taxon>Pterygota</taxon>
        <taxon>Neoptera</taxon>
        <taxon>Endopterygota</taxon>
        <taxon>Coleoptera</taxon>
        <taxon>Polyphaga</taxon>
        <taxon>Elateriformia</taxon>
        <taxon>Elateroidea</taxon>
        <taxon>Elateridae</taxon>
        <taxon>Agrypninae</taxon>
        <taxon>Pyrophorini</taxon>
        <taxon>Ignelater</taxon>
    </lineage>
</organism>
<dbReference type="PANTHER" id="PTHR46599">
    <property type="entry name" value="PIGGYBAC TRANSPOSABLE ELEMENT-DERIVED PROTEIN 4"/>
    <property type="match status" value="1"/>
</dbReference>
<dbReference type="EMBL" id="VTPC01002716">
    <property type="protein sequence ID" value="KAF2899618.1"/>
    <property type="molecule type" value="Genomic_DNA"/>
</dbReference>
<gene>
    <name evidence="2" type="ORF">ILUMI_06559</name>
</gene>
<evidence type="ECO:0000313" key="2">
    <source>
        <dbReference type="EMBL" id="KAF2899618.1"/>
    </source>
</evidence>
<proteinExistence type="predicted"/>
<keyword evidence="3" id="KW-1185">Reference proteome</keyword>
<evidence type="ECO:0000313" key="3">
    <source>
        <dbReference type="Proteomes" id="UP000801492"/>
    </source>
</evidence>
<sequence>MVREGAASEFRRITYEEQQEYIRQLADLSDSKSDVDEGQVDAEFIPQAAQHESSDVEDVFEDSENRIELEDENSTYNAENPENPAKVWKSLTPEEFEAYLGIITTAGVHHSKSKPTVDLWKTYANPLYRAIMGLTRFWSISRFLRFDNANNRADRLATDKAAAITDIYNLLNANLRSSYSRSDRLTVDE</sequence>
<dbReference type="Proteomes" id="UP000801492">
    <property type="component" value="Unassembled WGS sequence"/>
</dbReference>
<comment type="caution">
    <text evidence="2">The sequence shown here is derived from an EMBL/GenBank/DDBJ whole genome shotgun (WGS) entry which is preliminary data.</text>
</comment>
<evidence type="ECO:0000259" key="1">
    <source>
        <dbReference type="Pfam" id="PF13843"/>
    </source>
</evidence>
<feature type="domain" description="PiggyBac transposable element-derived protein" evidence="1">
    <location>
        <begin position="80"/>
        <end position="189"/>
    </location>
</feature>
<dbReference type="InterPro" id="IPR029526">
    <property type="entry name" value="PGBD"/>
</dbReference>
<dbReference type="OrthoDB" id="6775400at2759"/>
<reference evidence="2" key="1">
    <citation type="submission" date="2019-08" db="EMBL/GenBank/DDBJ databases">
        <title>The genome of the North American firefly Photinus pyralis.</title>
        <authorList>
            <consortium name="Photinus pyralis genome working group"/>
            <person name="Fallon T.R."/>
            <person name="Sander Lower S.E."/>
            <person name="Weng J.-K."/>
        </authorList>
    </citation>
    <scope>NUCLEOTIDE SEQUENCE</scope>
    <source>
        <strain evidence="2">TRF0915ILg1</strain>
        <tissue evidence="2">Whole body</tissue>
    </source>
</reference>
<dbReference type="AlphaFoldDB" id="A0A8K0D562"/>
<accession>A0A8K0D562</accession>
<dbReference type="PANTHER" id="PTHR46599:SF6">
    <property type="entry name" value="DUAL SPECIFICITY PHOSPHATASE 26"/>
    <property type="match status" value="1"/>
</dbReference>